<accession>A0ABN7ALC0</accession>
<gene>
    <name evidence="1" type="ORF">NTJ_05829</name>
</gene>
<proteinExistence type="predicted"/>
<sequence length="134" mass="15527">MRGDFFLSNICVPLRRCYSIVSLLDKLSVRRPAGNNAKSERFHYGKLFSTTDSRWYCFARSDWTVIRRRSKVPVPMGDHGTINHHDMTDRWKVSLSADLEKDLHRSGGETIAGPESRSAFLKIIEIDHRVSKYR</sequence>
<evidence type="ECO:0000313" key="2">
    <source>
        <dbReference type="Proteomes" id="UP001307889"/>
    </source>
</evidence>
<dbReference type="EMBL" id="AP028912">
    <property type="protein sequence ID" value="BES93020.1"/>
    <property type="molecule type" value="Genomic_DNA"/>
</dbReference>
<reference evidence="1 2" key="1">
    <citation type="submission" date="2023-09" db="EMBL/GenBank/DDBJ databases">
        <title>Nesidiocoris tenuis whole genome shotgun sequence.</title>
        <authorList>
            <person name="Shibata T."/>
            <person name="Shimoda M."/>
            <person name="Kobayashi T."/>
            <person name="Uehara T."/>
        </authorList>
    </citation>
    <scope>NUCLEOTIDE SEQUENCE [LARGE SCALE GENOMIC DNA]</scope>
    <source>
        <strain evidence="1 2">Japan</strain>
    </source>
</reference>
<organism evidence="1 2">
    <name type="scientific">Nesidiocoris tenuis</name>
    <dbReference type="NCBI Taxonomy" id="355587"/>
    <lineage>
        <taxon>Eukaryota</taxon>
        <taxon>Metazoa</taxon>
        <taxon>Ecdysozoa</taxon>
        <taxon>Arthropoda</taxon>
        <taxon>Hexapoda</taxon>
        <taxon>Insecta</taxon>
        <taxon>Pterygota</taxon>
        <taxon>Neoptera</taxon>
        <taxon>Paraneoptera</taxon>
        <taxon>Hemiptera</taxon>
        <taxon>Heteroptera</taxon>
        <taxon>Panheteroptera</taxon>
        <taxon>Cimicomorpha</taxon>
        <taxon>Miridae</taxon>
        <taxon>Dicyphina</taxon>
        <taxon>Nesidiocoris</taxon>
    </lineage>
</organism>
<evidence type="ECO:0000313" key="1">
    <source>
        <dbReference type="EMBL" id="BES93020.1"/>
    </source>
</evidence>
<keyword evidence="2" id="KW-1185">Reference proteome</keyword>
<name>A0ABN7ALC0_9HEMI</name>
<dbReference type="Proteomes" id="UP001307889">
    <property type="component" value="Chromosome 4"/>
</dbReference>
<protein>
    <submittedName>
        <fullName evidence="1">Uncharacterized protein</fullName>
    </submittedName>
</protein>